<proteinExistence type="predicted"/>
<reference evidence="2 3" key="1">
    <citation type="submission" date="2015-06" db="EMBL/GenBank/DDBJ databases">
        <title>New insights into the roles of widespread benthic archaea in carbon and nitrogen cycling.</title>
        <authorList>
            <person name="Lazar C.S."/>
            <person name="Baker B.J."/>
            <person name="Seitz K.W."/>
            <person name="Hyde A.S."/>
            <person name="Dick G.J."/>
            <person name="Hinrichs K.-U."/>
            <person name="Teske A.P."/>
        </authorList>
    </citation>
    <scope>NUCLEOTIDE SEQUENCE [LARGE SCALE GENOMIC DNA]</scope>
    <source>
        <strain evidence="2">SG8-32-1</strain>
    </source>
</reference>
<dbReference type="InterPro" id="IPR056906">
    <property type="entry name" value="ORF2/G2P_dom"/>
</dbReference>
<evidence type="ECO:0000259" key="1">
    <source>
        <dbReference type="Pfam" id="PF23343"/>
    </source>
</evidence>
<evidence type="ECO:0000313" key="2">
    <source>
        <dbReference type="EMBL" id="KON32447.1"/>
    </source>
</evidence>
<protein>
    <recommendedName>
        <fullName evidence="1">Replication-associated protein ORF2/G2P domain-containing protein</fullName>
    </recommendedName>
</protein>
<dbReference type="Proteomes" id="UP000037237">
    <property type="component" value="Unassembled WGS sequence"/>
</dbReference>
<evidence type="ECO:0000313" key="3">
    <source>
        <dbReference type="Proteomes" id="UP000037237"/>
    </source>
</evidence>
<dbReference type="Pfam" id="PF23343">
    <property type="entry name" value="REP_ORF2-G2P"/>
    <property type="match status" value="1"/>
</dbReference>
<organism evidence="2 3">
    <name type="scientific">miscellaneous Crenarchaeota group-1 archaeon SG8-32-1</name>
    <dbReference type="NCBI Taxonomy" id="1685124"/>
    <lineage>
        <taxon>Archaea</taxon>
        <taxon>Candidatus Bathyarchaeota</taxon>
        <taxon>MCG-1</taxon>
    </lineage>
</organism>
<feature type="domain" description="Replication-associated protein ORF2/G2P" evidence="1">
    <location>
        <begin position="127"/>
        <end position="210"/>
    </location>
</feature>
<dbReference type="EMBL" id="LFWU01000067">
    <property type="protein sequence ID" value="KON32447.1"/>
    <property type="molecule type" value="Genomic_DNA"/>
</dbReference>
<dbReference type="AlphaFoldDB" id="A0A0M0BV22"/>
<sequence>MCPPHQQSSLEYSNRATVTFRKRSDHYYLAKEALSRVADCGREKLDLRLLMIHFENWMEKYLIGKFVKLVKDDEYLFIRCVNRFMEDYKRVLWKKMKLLQYIDWDLKIDLTLDPKRFMRLEDELIFIGKAWAKLRAWLLKRYGRFEFLCVLEVQKSGRPHLHVLISGIPYISHSGLSEIWQKYGGGYVWVRAINANINALWYVLKYVNKTILGRDKVYASILFASNKRMFSMSQNLLTMLNIRRNYKTQGWKFEGTVDELNLKVFCTEENVVFDDFIKVKTTFQIMHMYPLLFDAFDNG</sequence>
<comment type="caution">
    <text evidence="2">The sequence shown here is derived from an EMBL/GenBank/DDBJ whole genome shotgun (WGS) entry which is preliminary data.</text>
</comment>
<gene>
    <name evidence="2" type="ORF">AC477_03015</name>
</gene>
<accession>A0A0M0BV22</accession>
<name>A0A0M0BV22_9ARCH</name>